<feature type="signal peptide" evidence="1">
    <location>
        <begin position="1"/>
        <end position="31"/>
    </location>
</feature>
<dbReference type="SUPFAM" id="SSF53955">
    <property type="entry name" value="Lysozyme-like"/>
    <property type="match status" value="1"/>
</dbReference>
<dbReference type="RefSeq" id="WP_057815781.1">
    <property type="nucleotide sequence ID" value="NZ_CP031598.1"/>
</dbReference>
<gene>
    <name evidence="2" type="ORF">RIdsm_03149</name>
</gene>
<dbReference type="AlphaFoldDB" id="A0A5P3AD97"/>
<evidence type="ECO:0000256" key="1">
    <source>
        <dbReference type="SAM" id="SignalP"/>
    </source>
</evidence>
<proteinExistence type="predicted"/>
<dbReference type="InterPro" id="IPR023346">
    <property type="entry name" value="Lysozyme-like_dom_sf"/>
</dbReference>
<dbReference type="EMBL" id="CP031598">
    <property type="protein sequence ID" value="QEW27337.1"/>
    <property type="molecule type" value="Genomic_DNA"/>
</dbReference>
<dbReference type="PROSITE" id="PS51257">
    <property type="entry name" value="PROKAR_LIPOPROTEIN"/>
    <property type="match status" value="1"/>
</dbReference>
<accession>A0A5P3AD97</accession>
<feature type="chain" id="PRO_5024796271" evidence="1">
    <location>
        <begin position="32"/>
        <end position="248"/>
    </location>
</feature>
<reference evidence="2 3" key="1">
    <citation type="submission" date="2018-08" db="EMBL/GenBank/DDBJ databases">
        <title>Genetic Globetrotter - A new plasmid hitch-hiking vast phylogenetic and geographic distances.</title>
        <authorList>
            <person name="Vollmers J."/>
            <person name="Petersen J."/>
        </authorList>
    </citation>
    <scope>NUCLEOTIDE SEQUENCE [LARGE SCALE GENOMIC DNA]</scope>
    <source>
        <strain evidence="2 3">DSM 26383</strain>
    </source>
</reference>
<protein>
    <submittedName>
        <fullName evidence="2">Uncharacterized protein</fullName>
    </submittedName>
</protein>
<evidence type="ECO:0000313" key="2">
    <source>
        <dbReference type="EMBL" id="QEW27337.1"/>
    </source>
</evidence>
<dbReference type="Proteomes" id="UP000325785">
    <property type="component" value="Chromosome"/>
</dbReference>
<organism evidence="2 3">
    <name type="scientific">Roseovarius indicus</name>
    <dbReference type="NCBI Taxonomy" id="540747"/>
    <lineage>
        <taxon>Bacteria</taxon>
        <taxon>Pseudomonadati</taxon>
        <taxon>Pseudomonadota</taxon>
        <taxon>Alphaproteobacteria</taxon>
        <taxon>Rhodobacterales</taxon>
        <taxon>Roseobacteraceae</taxon>
        <taxon>Roseovarius</taxon>
    </lineage>
</organism>
<evidence type="ECO:0000313" key="3">
    <source>
        <dbReference type="Proteomes" id="UP000325785"/>
    </source>
</evidence>
<keyword evidence="1" id="KW-0732">Signal</keyword>
<dbReference type="KEGG" id="rid:RIdsm_03149"/>
<dbReference type="Gene3D" id="1.10.530.10">
    <property type="match status" value="1"/>
</dbReference>
<dbReference type="OrthoDB" id="7851400at2"/>
<sequence precursor="true">MKRQKQSVTALKKYIPAALAAVFMASVTACAPVAITGGSLDSHAEATVEKDTPAASIGVTLKLEFVKDAPAPHSEADGPKAGESILDMAPLLDLIGEAEGTDRGDGYDETLAYGAFTGGNVSLTRMTLAEIDKLQTAMLQHPGNRWNSSALGRYQITRTTLRGLKRKLALPETALFTPALQDKLAHELLKNRGLLGWKAGEISNYQFAANLAMEWASLPHPATGAGHYPGQAAAVDSAILGAILRRLR</sequence>
<name>A0A5P3AD97_9RHOB</name>